<evidence type="ECO:0000256" key="7">
    <source>
        <dbReference type="SAM" id="MobiDB-lite"/>
    </source>
</evidence>
<dbReference type="InterPro" id="IPR014729">
    <property type="entry name" value="Rossmann-like_a/b/a_fold"/>
</dbReference>
<protein>
    <recommendedName>
        <fullName evidence="2">RING-type E3 ubiquitin transferase</fullName>
        <ecNumber evidence="2">2.3.2.27</ecNumber>
    </recommendedName>
</protein>
<dbReference type="OrthoDB" id="4062651at2759"/>
<dbReference type="SUPFAM" id="SSF56112">
    <property type="entry name" value="Protein kinase-like (PK-like)"/>
    <property type="match status" value="1"/>
</dbReference>
<evidence type="ECO:0000313" key="10">
    <source>
        <dbReference type="Proteomes" id="UP000541444"/>
    </source>
</evidence>
<dbReference type="InterPro" id="IPR013217">
    <property type="entry name" value="Methyltransf_12"/>
</dbReference>
<dbReference type="EC" id="2.3.2.27" evidence="2"/>
<name>A0A7J7MBQ1_9MAGN</name>
<dbReference type="FunFam" id="3.30.200.20:FF:000162">
    <property type="entry name" value="Adenine nucleotide alpha hydrolase-like domain kinase"/>
    <property type="match status" value="1"/>
</dbReference>
<keyword evidence="5" id="KW-0067">ATP-binding</keyword>
<feature type="compositionally biased region" description="Polar residues" evidence="7">
    <location>
        <begin position="224"/>
        <end position="234"/>
    </location>
</feature>
<proteinExistence type="predicted"/>
<feature type="compositionally biased region" description="Basic and acidic residues" evidence="7">
    <location>
        <begin position="201"/>
        <end position="223"/>
    </location>
</feature>
<organism evidence="9 10">
    <name type="scientific">Kingdonia uniflora</name>
    <dbReference type="NCBI Taxonomy" id="39325"/>
    <lineage>
        <taxon>Eukaryota</taxon>
        <taxon>Viridiplantae</taxon>
        <taxon>Streptophyta</taxon>
        <taxon>Embryophyta</taxon>
        <taxon>Tracheophyta</taxon>
        <taxon>Spermatophyta</taxon>
        <taxon>Magnoliopsida</taxon>
        <taxon>Ranunculales</taxon>
        <taxon>Circaeasteraceae</taxon>
        <taxon>Kingdonia</taxon>
    </lineage>
</organism>
<evidence type="ECO:0000256" key="2">
    <source>
        <dbReference type="ARBA" id="ARBA00012483"/>
    </source>
</evidence>
<dbReference type="GO" id="GO:0061630">
    <property type="term" value="F:ubiquitin protein ligase activity"/>
    <property type="evidence" value="ECO:0007669"/>
    <property type="project" value="UniProtKB-EC"/>
</dbReference>
<dbReference type="EMBL" id="JACGCM010001644">
    <property type="protein sequence ID" value="KAF6152316.1"/>
    <property type="molecule type" value="Genomic_DNA"/>
</dbReference>
<keyword evidence="6" id="KW-0175">Coiled coil</keyword>
<comment type="catalytic activity">
    <reaction evidence="1">
        <text>S-ubiquitinyl-[E2 ubiquitin-conjugating enzyme]-L-cysteine + [acceptor protein]-L-lysine = [E2 ubiquitin-conjugating enzyme]-L-cysteine + N(6)-ubiquitinyl-[acceptor protein]-L-lysine.</text>
        <dbReference type="EC" id="2.3.2.27"/>
    </reaction>
</comment>
<dbReference type="Gene3D" id="1.10.510.10">
    <property type="entry name" value="Transferase(Phosphotransferase) domain 1"/>
    <property type="match status" value="1"/>
</dbReference>
<feature type="domain" description="Protein kinase" evidence="8">
    <location>
        <begin position="433"/>
        <end position="696"/>
    </location>
</feature>
<dbReference type="GO" id="GO:0004672">
    <property type="term" value="F:protein kinase activity"/>
    <property type="evidence" value="ECO:0007669"/>
    <property type="project" value="InterPro"/>
</dbReference>
<evidence type="ECO:0000256" key="6">
    <source>
        <dbReference type="SAM" id="Coils"/>
    </source>
</evidence>
<dbReference type="Pfam" id="PF00069">
    <property type="entry name" value="Pkinase"/>
    <property type="match status" value="1"/>
</dbReference>
<dbReference type="InterPro" id="IPR029063">
    <property type="entry name" value="SAM-dependent_MTases_sf"/>
</dbReference>
<dbReference type="InterPro" id="IPR006016">
    <property type="entry name" value="UspA"/>
</dbReference>
<feature type="coiled-coil region" evidence="6">
    <location>
        <begin position="1312"/>
        <end position="1371"/>
    </location>
</feature>
<sequence>MDDFDPTQTLVAAVDKDKTSQFLVRWAVDNLVVKNNGQTLILLHVTRHSHSHNQNSDMDSEATRELEMTQFFQPFRGFCARKGVLAKEVFVDGTEISKALIEYINENRVTNMAVGASTRNAISRKFRNPDVSTCLLKNAPDFCTISVIAKGKVVNVRHANRAIPNTAAPPKQPTLTILPPDIVDHEDTIRTPFVRSGRRGSVPDRRSFDRGTDYMRTPPRSETRPLSNAKTVPHNTAMDHYDSSLRTPRTSHHRDSISDDIDFNGSSINFGSCDISAASLELADLTETPRASSVSKMGSKDVEAEMKRLKLELKQTMDMYSTACKEAICAKQKAKELHQWKMEEARKFEEARLSEEAALQIAEMEKAKCRAAMEAADAAKRLAELEGQKRRNAELKAKREAAEKKRALDVLANNDVRYRKYSIDEIEGATDCFAESLKIGEGGYGPVYRALLDHTPVAIKVLRPDAAQGRKQFQQEVEVLSCIRHPNMVLLLGACPDYGCLVYEYMDNGSLDDRLFRRGNTPTIPWGVRFKIAAEIATGLLFLHQSKPEPLVHRDLKPANILLDRNYVSKISDVGLSRLVPPSVADTVTQYHMTSAAGTFCYIDPEYQQTGMLGTKSDIYSLGIMLLQIVTAKPPMGLTHHVSRALEKGTFAELLDPTILDWPLEDTISYAKMALKCAELRRKDRPDLGLAILPELNRLRNLGCCESSGGDYGYGSRSYNTSSRPRLSYAGHDCSKSHQHQGISHQHQGIPRSRLGDECGKMPSPRGANGGERLVPKRIKLRMRGGTALSPAIVSSSFNLHRSSSSLCSLSTVELNRNLQSDGHYESKANHYWNNFYKRHNNKFFKDRHYLEKDWSGYFSNPNLSKVVVLEIGCGAGNTVFPLVAAFPNLYVHACDFSPNAIELLKSREGFREDWMNAFTCDVTKDDLCVNITPSSVDVVTLPNGHVLLRDYATGDFAQEKLNDRKQMISENFYVRGDGTCAFYFSEDFVSSLFKEEGFSTVESSVYCKKIENRSRNIVMDRRWIRAVFCNLSCSNSWLTFIPETTNRDANGHGISARGFVVVGGGAVVIVAMEDIDVSQTLVVAIDKDKKSPLLVRWAVETLCNKDTGRNLVLLHVTHSLLFQNSAMESKVTRELEMKEFLLPFRGYCSRKGVTIKEVFVYGIDITKTLVGYIYENNVTKIAVGVKRRNVISRKFRNADVSTRLLKNVPYFCTVNVIAKGKLVNYRPAIPNFPVPSKQPAPTILPLVHEDAIRQTETMQETMGAHQQRVESATDTAKRIVRRFELFKKQFKRICDENEKLREETAANFDEIGVLKAAIENLRTQLKSSESNEIVALKAENNEIAALKAENKKLQFQLRSYKEAHEVLIEEFQKIHSDIHFRFNFLIPYLRFSLAFKIENFTIAS</sequence>
<keyword evidence="4" id="KW-0833">Ubl conjugation pathway</keyword>
<dbReference type="Gene3D" id="3.30.200.20">
    <property type="entry name" value="Phosphorylase Kinase, domain 1"/>
    <property type="match status" value="1"/>
</dbReference>
<dbReference type="Pfam" id="PF00582">
    <property type="entry name" value="Usp"/>
    <property type="match status" value="2"/>
</dbReference>
<dbReference type="SUPFAM" id="SSF53335">
    <property type="entry name" value="S-adenosyl-L-methionine-dependent methyltransferases"/>
    <property type="match status" value="1"/>
</dbReference>
<feature type="region of interest" description="Disordered" evidence="7">
    <location>
        <begin position="194"/>
        <end position="256"/>
    </location>
</feature>
<keyword evidence="10" id="KW-1185">Reference proteome</keyword>
<dbReference type="PROSITE" id="PS00108">
    <property type="entry name" value="PROTEIN_KINASE_ST"/>
    <property type="match status" value="1"/>
</dbReference>
<reference evidence="9 10" key="1">
    <citation type="journal article" date="2020" name="IScience">
        <title>Genome Sequencing of the Endangered Kingdonia uniflora (Circaeasteraceae, Ranunculales) Reveals Potential Mechanisms of Evolutionary Specialization.</title>
        <authorList>
            <person name="Sun Y."/>
            <person name="Deng T."/>
            <person name="Zhang A."/>
            <person name="Moore M.J."/>
            <person name="Landis J.B."/>
            <person name="Lin N."/>
            <person name="Zhang H."/>
            <person name="Zhang X."/>
            <person name="Huang J."/>
            <person name="Zhang X."/>
            <person name="Sun H."/>
            <person name="Wang H."/>
        </authorList>
    </citation>
    <scope>NUCLEOTIDE SEQUENCE [LARGE SCALE GENOMIC DNA]</scope>
    <source>
        <strain evidence="9">TB1705</strain>
        <tissue evidence="9">Leaf</tissue>
    </source>
</reference>
<dbReference type="SMART" id="SM00220">
    <property type="entry name" value="S_TKc"/>
    <property type="match status" value="1"/>
</dbReference>
<dbReference type="Gene3D" id="3.40.50.620">
    <property type="entry name" value="HUPs"/>
    <property type="match status" value="2"/>
</dbReference>
<dbReference type="SUPFAM" id="SSF52402">
    <property type="entry name" value="Adenine nucleotide alpha hydrolases-like"/>
    <property type="match status" value="2"/>
</dbReference>
<evidence type="ECO:0000256" key="3">
    <source>
        <dbReference type="ARBA" id="ARBA00022741"/>
    </source>
</evidence>
<dbReference type="InterPro" id="IPR008271">
    <property type="entry name" value="Ser/Thr_kinase_AS"/>
</dbReference>
<evidence type="ECO:0000313" key="9">
    <source>
        <dbReference type="EMBL" id="KAF6152316.1"/>
    </source>
</evidence>
<comment type="caution">
    <text evidence="9">The sequence shown here is derived from an EMBL/GenBank/DDBJ whole genome shotgun (WGS) entry which is preliminary data.</text>
</comment>
<evidence type="ECO:0000256" key="4">
    <source>
        <dbReference type="ARBA" id="ARBA00022786"/>
    </source>
</evidence>
<dbReference type="GO" id="GO:0005524">
    <property type="term" value="F:ATP binding"/>
    <property type="evidence" value="ECO:0007669"/>
    <property type="project" value="UniProtKB-KW"/>
</dbReference>
<dbReference type="InterPro" id="IPR000719">
    <property type="entry name" value="Prot_kinase_dom"/>
</dbReference>
<accession>A0A7J7MBQ1</accession>
<dbReference type="Gene3D" id="3.40.50.150">
    <property type="entry name" value="Vaccinia Virus protein VP39"/>
    <property type="match status" value="1"/>
</dbReference>
<dbReference type="Proteomes" id="UP000541444">
    <property type="component" value="Unassembled WGS sequence"/>
</dbReference>
<dbReference type="InterPro" id="IPR011009">
    <property type="entry name" value="Kinase-like_dom_sf"/>
</dbReference>
<evidence type="ECO:0000256" key="1">
    <source>
        <dbReference type="ARBA" id="ARBA00000900"/>
    </source>
</evidence>
<dbReference type="PANTHER" id="PTHR45647:SF93">
    <property type="entry name" value="KINASE WITH ADENINE NUCLEOTIDE ALPHA HYDROLASES-LIKE DOMAIN-CONTAINING PROTEIN"/>
    <property type="match status" value="1"/>
</dbReference>
<evidence type="ECO:0000256" key="5">
    <source>
        <dbReference type="ARBA" id="ARBA00022840"/>
    </source>
</evidence>
<dbReference type="CDD" id="cd02440">
    <property type="entry name" value="AdoMet_MTases"/>
    <property type="match status" value="1"/>
</dbReference>
<gene>
    <name evidence="9" type="ORF">GIB67_005970</name>
</gene>
<dbReference type="PROSITE" id="PS50011">
    <property type="entry name" value="PROTEIN_KINASE_DOM"/>
    <property type="match status" value="1"/>
</dbReference>
<dbReference type="Pfam" id="PF08242">
    <property type="entry name" value="Methyltransf_12"/>
    <property type="match status" value="1"/>
</dbReference>
<dbReference type="InterPro" id="IPR051348">
    <property type="entry name" value="U-box_ubiquitin_ligases"/>
</dbReference>
<dbReference type="CDD" id="cd01989">
    <property type="entry name" value="USP_STK_Ubox_N"/>
    <property type="match status" value="1"/>
</dbReference>
<keyword evidence="3" id="KW-0547">Nucleotide-binding</keyword>
<dbReference type="PANTHER" id="PTHR45647">
    <property type="entry name" value="OS02G0152300 PROTEIN"/>
    <property type="match status" value="1"/>
</dbReference>
<evidence type="ECO:0000259" key="8">
    <source>
        <dbReference type="PROSITE" id="PS50011"/>
    </source>
</evidence>